<reference evidence="2 3" key="1">
    <citation type="submission" date="2024-12" db="EMBL/GenBank/DDBJ databases">
        <title>The unique morphological basis and parallel evolutionary history of personate flowers in Penstemon.</title>
        <authorList>
            <person name="Depatie T.H."/>
            <person name="Wessinger C.A."/>
        </authorList>
    </citation>
    <scope>NUCLEOTIDE SEQUENCE [LARGE SCALE GENOMIC DNA]</scope>
    <source>
        <strain evidence="2">WTNN_2</strain>
        <tissue evidence="2">Leaf</tissue>
    </source>
</reference>
<feature type="compositionally biased region" description="Basic residues" evidence="1">
    <location>
        <begin position="12"/>
        <end position="23"/>
    </location>
</feature>
<dbReference type="Proteomes" id="UP001634393">
    <property type="component" value="Unassembled WGS sequence"/>
</dbReference>
<gene>
    <name evidence="2" type="ORF">ACJIZ3_001463</name>
</gene>
<keyword evidence="3" id="KW-1185">Reference proteome</keyword>
<accession>A0ABD3U6J5</accession>
<name>A0ABD3U6J5_9LAMI</name>
<sequence>MSSVEYYQISPHRSHHCSPRKLSKQSMSLLVRVSPPDPNPLSHSHQSAKNPVELEVDGRQYEKYFPVSLPRPISPAVLPNKPWLFCPQPNRKFGITSVADMVEVEHPGVFPVAEVS</sequence>
<comment type="caution">
    <text evidence="2">The sequence shown here is derived from an EMBL/GenBank/DDBJ whole genome shotgun (WGS) entry which is preliminary data.</text>
</comment>
<proteinExistence type="predicted"/>
<dbReference type="EMBL" id="JBJXBP010000002">
    <property type="protein sequence ID" value="KAL3844060.1"/>
    <property type="molecule type" value="Genomic_DNA"/>
</dbReference>
<evidence type="ECO:0000256" key="1">
    <source>
        <dbReference type="SAM" id="MobiDB-lite"/>
    </source>
</evidence>
<dbReference type="AlphaFoldDB" id="A0ABD3U6J5"/>
<evidence type="ECO:0000313" key="3">
    <source>
        <dbReference type="Proteomes" id="UP001634393"/>
    </source>
</evidence>
<protein>
    <submittedName>
        <fullName evidence="2">Uncharacterized protein</fullName>
    </submittedName>
</protein>
<feature type="region of interest" description="Disordered" evidence="1">
    <location>
        <begin position="1"/>
        <end position="51"/>
    </location>
</feature>
<organism evidence="2 3">
    <name type="scientific">Penstemon smallii</name>
    <dbReference type="NCBI Taxonomy" id="265156"/>
    <lineage>
        <taxon>Eukaryota</taxon>
        <taxon>Viridiplantae</taxon>
        <taxon>Streptophyta</taxon>
        <taxon>Embryophyta</taxon>
        <taxon>Tracheophyta</taxon>
        <taxon>Spermatophyta</taxon>
        <taxon>Magnoliopsida</taxon>
        <taxon>eudicotyledons</taxon>
        <taxon>Gunneridae</taxon>
        <taxon>Pentapetalae</taxon>
        <taxon>asterids</taxon>
        <taxon>lamiids</taxon>
        <taxon>Lamiales</taxon>
        <taxon>Plantaginaceae</taxon>
        <taxon>Cheloneae</taxon>
        <taxon>Penstemon</taxon>
    </lineage>
</organism>
<evidence type="ECO:0000313" key="2">
    <source>
        <dbReference type="EMBL" id="KAL3844060.1"/>
    </source>
</evidence>